<feature type="region of interest" description="Disordered" evidence="1">
    <location>
        <begin position="1"/>
        <end position="86"/>
    </location>
</feature>
<evidence type="ECO:0000313" key="3">
    <source>
        <dbReference type="Proteomes" id="UP001589535"/>
    </source>
</evidence>
<organism evidence="2 3">
    <name type="scientific">Amycolatopsis plumensis</name>
    <dbReference type="NCBI Taxonomy" id="236508"/>
    <lineage>
        <taxon>Bacteria</taxon>
        <taxon>Bacillati</taxon>
        <taxon>Actinomycetota</taxon>
        <taxon>Actinomycetes</taxon>
        <taxon>Pseudonocardiales</taxon>
        <taxon>Pseudonocardiaceae</taxon>
        <taxon>Amycolatopsis</taxon>
    </lineage>
</organism>
<dbReference type="RefSeq" id="WP_378198493.1">
    <property type="nucleotide sequence ID" value="NZ_JBHMBK010000021.1"/>
</dbReference>
<comment type="caution">
    <text evidence="2">The sequence shown here is derived from an EMBL/GenBank/DDBJ whole genome shotgun (WGS) entry which is preliminary data.</text>
</comment>
<name>A0ABV5U8H2_9PSEU</name>
<gene>
    <name evidence="2" type="ORF">ACFFTO_26260</name>
</gene>
<dbReference type="EMBL" id="JBHMBK010000021">
    <property type="protein sequence ID" value="MFB9687698.1"/>
    <property type="molecule type" value="Genomic_DNA"/>
</dbReference>
<feature type="compositionally biased region" description="Basic and acidic residues" evidence="1">
    <location>
        <begin position="51"/>
        <end position="65"/>
    </location>
</feature>
<feature type="compositionally biased region" description="Low complexity" evidence="1">
    <location>
        <begin position="21"/>
        <end position="47"/>
    </location>
</feature>
<reference evidence="2 3" key="1">
    <citation type="submission" date="2024-09" db="EMBL/GenBank/DDBJ databases">
        <authorList>
            <person name="Sun Q."/>
            <person name="Mori K."/>
        </authorList>
    </citation>
    <scope>NUCLEOTIDE SEQUENCE [LARGE SCALE GENOMIC DNA]</scope>
    <source>
        <strain evidence="2 3">JCM 13852</strain>
    </source>
</reference>
<sequence>MADTSQGSGTPTDAGTGGQALQGTQPPATPPAQQQATGQAPASQQPADEMTLEKAKSIIEDLRKENAKHRTNNQTSTQQAQAAQQQLEAVMKALGLKADGSEAPPDPEALAAQVTQQQAINWETAAENAILRVAPTAGADADALLDSNAFLDSLGDLIALDPKSAEFRTKLQAHITVWVDKHPKHKAAPAAPTATRSGGDHPGGGGTPTTRPRSLQAAVSKALGSR</sequence>
<accession>A0ABV5U8H2</accession>
<evidence type="ECO:0000256" key="1">
    <source>
        <dbReference type="SAM" id="MobiDB-lite"/>
    </source>
</evidence>
<dbReference type="Proteomes" id="UP001589535">
    <property type="component" value="Unassembled WGS sequence"/>
</dbReference>
<feature type="compositionally biased region" description="Polar residues" evidence="1">
    <location>
        <begin position="1"/>
        <end position="13"/>
    </location>
</feature>
<evidence type="ECO:0000313" key="2">
    <source>
        <dbReference type="EMBL" id="MFB9687698.1"/>
    </source>
</evidence>
<keyword evidence="3" id="KW-1185">Reference proteome</keyword>
<feature type="compositionally biased region" description="Low complexity" evidence="1">
    <location>
        <begin position="188"/>
        <end position="197"/>
    </location>
</feature>
<protein>
    <recommendedName>
        <fullName evidence="4">Scaffolding protein</fullName>
    </recommendedName>
</protein>
<proteinExistence type="predicted"/>
<feature type="region of interest" description="Disordered" evidence="1">
    <location>
        <begin position="182"/>
        <end position="226"/>
    </location>
</feature>
<evidence type="ECO:0008006" key="4">
    <source>
        <dbReference type="Google" id="ProtNLM"/>
    </source>
</evidence>